<comment type="caution">
    <text evidence="2">The sequence shown here is derived from an EMBL/GenBank/DDBJ whole genome shotgun (WGS) entry which is preliminary data.</text>
</comment>
<dbReference type="RefSeq" id="WP_304121930.1">
    <property type="nucleotide sequence ID" value="NZ_DYZA01000104.1"/>
</dbReference>
<protein>
    <recommendedName>
        <fullName evidence="4">Cell division protein ZapB</fullName>
    </recommendedName>
</protein>
<dbReference type="EMBL" id="DYZA01000104">
    <property type="protein sequence ID" value="HJD97085.1"/>
    <property type="molecule type" value="Genomic_DNA"/>
</dbReference>
<name>A0A921DQZ2_9BACT</name>
<reference evidence="2" key="2">
    <citation type="submission" date="2021-09" db="EMBL/GenBank/DDBJ databases">
        <authorList>
            <person name="Gilroy R."/>
        </authorList>
    </citation>
    <scope>NUCLEOTIDE SEQUENCE</scope>
    <source>
        <strain evidence="2">ChiGjej2B2-19336</strain>
    </source>
</reference>
<evidence type="ECO:0008006" key="4">
    <source>
        <dbReference type="Google" id="ProtNLM"/>
    </source>
</evidence>
<evidence type="ECO:0000256" key="1">
    <source>
        <dbReference type="SAM" id="Coils"/>
    </source>
</evidence>
<reference evidence="2" key="1">
    <citation type="journal article" date="2021" name="PeerJ">
        <title>Extensive microbial diversity within the chicken gut microbiome revealed by metagenomics and culture.</title>
        <authorList>
            <person name="Gilroy R."/>
            <person name="Ravi A."/>
            <person name="Getino M."/>
            <person name="Pursley I."/>
            <person name="Horton D.L."/>
            <person name="Alikhan N.F."/>
            <person name="Baker D."/>
            <person name="Gharbi K."/>
            <person name="Hall N."/>
            <person name="Watson M."/>
            <person name="Adriaenssens E.M."/>
            <person name="Foster-Nyarko E."/>
            <person name="Jarju S."/>
            <person name="Secka A."/>
            <person name="Antonio M."/>
            <person name="Oren A."/>
            <person name="Chaudhuri R.R."/>
            <person name="La Ragione R."/>
            <person name="Hildebrand F."/>
            <person name="Pallen M.J."/>
        </authorList>
    </citation>
    <scope>NUCLEOTIDE SEQUENCE</scope>
    <source>
        <strain evidence="2">ChiGjej2B2-19336</strain>
    </source>
</reference>
<keyword evidence="1" id="KW-0175">Coiled coil</keyword>
<gene>
    <name evidence="2" type="ORF">K8W16_05515</name>
</gene>
<organism evidence="2 3">
    <name type="scientific">Mailhella massiliensis</name>
    <dbReference type="NCBI Taxonomy" id="1903261"/>
    <lineage>
        <taxon>Bacteria</taxon>
        <taxon>Pseudomonadati</taxon>
        <taxon>Thermodesulfobacteriota</taxon>
        <taxon>Desulfovibrionia</taxon>
        <taxon>Desulfovibrionales</taxon>
        <taxon>Desulfovibrionaceae</taxon>
        <taxon>Mailhella</taxon>
    </lineage>
</organism>
<accession>A0A921DQZ2</accession>
<dbReference type="Proteomes" id="UP000698963">
    <property type="component" value="Unassembled WGS sequence"/>
</dbReference>
<feature type="coiled-coil region" evidence="1">
    <location>
        <begin position="4"/>
        <end position="66"/>
    </location>
</feature>
<dbReference type="AlphaFoldDB" id="A0A921DQZ2"/>
<proteinExistence type="predicted"/>
<evidence type="ECO:0000313" key="3">
    <source>
        <dbReference type="Proteomes" id="UP000698963"/>
    </source>
</evidence>
<evidence type="ECO:0000313" key="2">
    <source>
        <dbReference type="EMBL" id="HJD97085.1"/>
    </source>
</evidence>
<sequence length="87" mass="10208">MEKLDLLAQRIDGLIQELDRLREENHQLREEGKRLREDLELGQMATEELQEQLNRERSVRDEACNRVDELISRIQSTLPAAEPQQNG</sequence>
<dbReference type="Gene3D" id="1.20.5.340">
    <property type="match status" value="1"/>
</dbReference>